<comment type="caution">
    <text evidence="3">The sequence shown here is derived from an EMBL/GenBank/DDBJ whole genome shotgun (WGS) entry which is preliminary data.</text>
</comment>
<name>D1PAN9_9BACT</name>
<protein>
    <submittedName>
        <fullName evidence="3">Uncharacterized protein</fullName>
    </submittedName>
</protein>
<keyword evidence="4" id="KW-1185">Reference proteome</keyword>
<dbReference type="PROSITE" id="PS51257">
    <property type="entry name" value="PROKAR_LIPOPROTEIN"/>
    <property type="match status" value="1"/>
</dbReference>
<evidence type="ECO:0000256" key="1">
    <source>
        <dbReference type="SAM" id="MobiDB-lite"/>
    </source>
</evidence>
<dbReference type="EMBL" id="ACBX02000009">
    <property type="protein sequence ID" value="EFB36218.1"/>
    <property type="molecule type" value="Genomic_DNA"/>
</dbReference>
<dbReference type="GeneID" id="69849771"/>
<dbReference type="AlphaFoldDB" id="D1PAN9"/>
<dbReference type="Proteomes" id="UP000004477">
    <property type="component" value="Unassembled WGS sequence"/>
</dbReference>
<feature type="region of interest" description="Disordered" evidence="1">
    <location>
        <begin position="500"/>
        <end position="520"/>
    </location>
</feature>
<dbReference type="InterPro" id="IPR015943">
    <property type="entry name" value="WD40/YVTN_repeat-like_dom_sf"/>
</dbReference>
<evidence type="ECO:0000313" key="4">
    <source>
        <dbReference type="Proteomes" id="UP000004477"/>
    </source>
</evidence>
<feature type="compositionally biased region" description="Low complexity" evidence="1">
    <location>
        <begin position="500"/>
        <end position="509"/>
    </location>
</feature>
<dbReference type="RefSeq" id="WP_006846982.1">
    <property type="nucleotide sequence ID" value="NZ_CP085932.1"/>
</dbReference>
<keyword evidence="2" id="KW-0732">Signal</keyword>
<feature type="signal peptide" evidence="2">
    <location>
        <begin position="1"/>
        <end position="19"/>
    </location>
</feature>
<dbReference type="PaxDb" id="537011-PREVCOP_04264"/>
<gene>
    <name evidence="3" type="ORF">PREVCOP_04264</name>
</gene>
<evidence type="ECO:0000256" key="2">
    <source>
        <dbReference type="SAM" id="SignalP"/>
    </source>
</evidence>
<dbReference type="STRING" id="537011.PREVCOP_04264"/>
<organism evidence="3 4">
    <name type="scientific">Segatella copri DSM 18205</name>
    <dbReference type="NCBI Taxonomy" id="537011"/>
    <lineage>
        <taxon>Bacteria</taxon>
        <taxon>Pseudomonadati</taxon>
        <taxon>Bacteroidota</taxon>
        <taxon>Bacteroidia</taxon>
        <taxon>Bacteroidales</taxon>
        <taxon>Prevotellaceae</taxon>
        <taxon>Segatella</taxon>
    </lineage>
</organism>
<proteinExistence type="predicted"/>
<sequence length="890" mass="96314">MKAINVKLATFTFAAVLLASCSDSTDGLSGGDASKTVVGKEVTSITDAQKLASRVINFNTAPFSATTKARTRSAYTGTAPQVTTLSMPKAPVATGTELNVNKIDGQSGNYIVKSNVTLELANVKNTNIFIENGGELTITNHWGIGDNVNIYVLNGGKFHYQSGNVDYNICIYKGATFDSTRNLYISSSKGIYIEGDWTTTADVDNRGNFYIGGDYNGSKFYPGAGTSYFAKDLTLKNDVNADAPLYVGGNLKAQNLYFGSQVYIVGDVNISNNVYNTDTESANVYIGGDLKCGDFKHNQGSTTNVQGENGLDLSKKDITINGTVNFAGSFKANTLKLQGTTNFYACGVETKGEFRIDSNAANLHTGYLKAASIYQCASSHIYLNSNGYIDCSGTYQNDNNLVGSVDLVGSGSKALFKANKVKYNGNNDFPLGEAYNNAHFSTCYLFNAETEGSTLYLDVTEFENNGIVLTDMNVVPKGGRNAYWSEISSDYKITDTQCGKTITPTTPDKPTTPEKPGKELTPVSDIVYDHTHNISATCIQPYNGKMYMSYHTRGKGHGACVEVFQTANDATTMLQYLQDKKGVLDFNHLMIDTKPSTPQLYLVGSSNDSGAMLASIDINSNGLLNTEVREIDENTTINPLNVVPLIKNVQKGSAEAKNDENCIVRDGNKLLIMSTRGYEVYNADDLTLLGSKELPGKAKHIAMNGNKIATLYYESRPGDSLATVKGRIEEFDTGSDILTATPSKTIEVGDIAPNNGKNTIAIDGNYIYVCRSEKGLSCFDRSSGKEVWNWSAPLTAITKVPQGYANGVTFDSNYIYLACGGYGLVVLDKNKKTAEGKPEVVAKKRCSTKNSANYVTLDNGYIYVAYGQSRLQVFKLIDKVVNNGNTSYNK</sequence>
<dbReference type="OrthoDB" id="1083011at2"/>
<dbReference type="SUPFAM" id="SSF75011">
    <property type="entry name" value="3-carboxy-cis,cis-mucoante lactonizing enzyme"/>
    <property type="match status" value="1"/>
</dbReference>
<reference evidence="3" key="1">
    <citation type="submission" date="2009-11" db="EMBL/GenBank/DDBJ databases">
        <authorList>
            <person name="Weinstock G."/>
            <person name="Sodergren E."/>
            <person name="Clifton S."/>
            <person name="Fulton L."/>
            <person name="Fulton B."/>
            <person name="Courtney L."/>
            <person name="Fronick C."/>
            <person name="Harrison M."/>
            <person name="Strong C."/>
            <person name="Farmer C."/>
            <person name="Delahaunty K."/>
            <person name="Markovic C."/>
            <person name="Hall O."/>
            <person name="Minx P."/>
            <person name="Tomlinson C."/>
            <person name="Mitreva M."/>
            <person name="Nelson J."/>
            <person name="Hou S."/>
            <person name="Wollam A."/>
            <person name="Pepin K.H."/>
            <person name="Johnson M."/>
            <person name="Bhonagiri V."/>
            <person name="Nash W.E."/>
            <person name="Warren W."/>
            <person name="Chinwalla A."/>
            <person name="Mardis E.R."/>
            <person name="Wilson R.K."/>
        </authorList>
    </citation>
    <scope>NUCLEOTIDE SEQUENCE [LARGE SCALE GENOMIC DNA]</scope>
    <source>
        <strain evidence="3">DSM 18205</strain>
    </source>
</reference>
<dbReference type="HOGENOM" id="CLU_376781_0_0_10"/>
<dbReference type="Gene3D" id="2.130.10.10">
    <property type="entry name" value="YVTN repeat-like/Quinoprotein amine dehydrogenase"/>
    <property type="match status" value="1"/>
</dbReference>
<evidence type="ECO:0000313" key="3">
    <source>
        <dbReference type="EMBL" id="EFB36218.1"/>
    </source>
</evidence>
<feature type="chain" id="PRO_5044288137" evidence="2">
    <location>
        <begin position="20"/>
        <end position="890"/>
    </location>
</feature>
<accession>D1PAN9</accession>